<sequence length="536" mass="62600">MKAMLVDDNYQMLSYMKDCIPWEEKGVEILLCESGEEALDEAKEFQPDILITDIDMPEINGLQLIDRMLLLQPEMESLIISCHDKFEYAKDAMKLNVSEYILKDLLEPDSLLASVESLISKLQEKEKSRGEMDQLKSYIDQNKLSFKKQLLRGIMDNPLQDKEAYISQLHDCGLRLKEHYYLPFIGHINNKEELLQEFKSSELLLSAIENVSLEIAGEEGKLISFLSDEFGMIWFFEVESLIKSNPYEMLKNTIRNMEKAMLKYLGASISFIYGEKPLSDLKHLKMSLQKFTEIQAEWFYIKEKDILPVSAVDYSFASSNIFAEYQAIYEKIDQLISDLKEDAIEETVKEWISLFDKLKYHPNQVNSLIHNVLINISIKHQYIYQSDSSSAKELYSKVSNGTSICQLKKYMCRYITDIISYIKSENATQNEGVLKAKKYVEQHIDQKIRMEDVSKYLYMNSSYFSRLFKKETGITFTEYVTKTKVGKSTMYLIETDLTIDEIAVKLGYDNTSYYIKLFKKYFSTPPMEYRKNYKFV</sequence>
<dbReference type="STRING" id="745820.SAMN04488053_10633"/>
<feature type="modified residue" description="4-aspartylphosphate" evidence="4">
    <location>
        <position position="53"/>
    </location>
</feature>
<accession>A0A1H0GA54</accession>
<dbReference type="PROSITE" id="PS01124">
    <property type="entry name" value="HTH_ARAC_FAMILY_2"/>
    <property type="match status" value="1"/>
</dbReference>
<dbReference type="SMART" id="SM00448">
    <property type="entry name" value="REC"/>
    <property type="match status" value="1"/>
</dbReference>
<dbReference type="EMBL" id="FNIL01000006">
    <property type="protein sequence ID" value="SDO03763.1"/>
    <property type="molecule type" value="Genomic_DNA"/>
</dbReference>
<evidence type="ECO:0000313" key="8">
    <source>
        <dbReference type="Proteomes" id="UP000198778"/>
    </source>
</evidence>
<dbReference type="PANTHER" id="PTHR43280:SF28">
    <property type="entry name" value="HTH-TYPE TRANSCRIPTIONAL ACTIVATOR RHAS"/>
    <property type="match status" value="1"/>
</dbReference>
<dbReference type="SUPFAM" id="SSF46689">
    <property type="entry name" value="Homeodomain-like"/>
    <property type="match status" value="2"/>
</dbReference>
<keyword evidence="3" id="KW-0804">Transcription</keyword>
<evidence type="ECO:0000259" key="5">
    <source>
        <dbReference type="PROSITE" id="PS01124"/>
    </source>
</evidence>
<dbReference type="InterPro" id="IPR009057">
    <property type="entry name" value="Homeodomain-like_sf"/>
</dbReference>
<dbReference type="CDD" id="cd17536">
    <property type="entry name" value="REC_YesN-like"/>
    <property type="match status" value="1"/>
</dbReference>
<dbReference type="InterPro" id="IPR011006">
    <property type="entry name" value="CheY-like_superfamily"/>
</dbReference>
<keyword evidence="1" id="KW-0805">Transcription regulation</keyword>
<evidence type="ECO:0000313" key="7">
    <source>
        <dbReference type="EMBL" id="SDO03763.1"/>
    </source>
</evidence>
<dbReference type="GO" id="GO:0000160">
    <property type="term" value="P:phosphorelay signal transduction system"/>
    <property type="evidence" value="ECO:0007669"/>
    <property type="project" value="InterPro"/>
</dbReference>
<dbReference type="Gene3D" id="1.10.10.60">
    <property type="entry name" value="Homeodomain-like"/>
    <property type="match status" value="2"/>
</dbReference>
<dbReference type="Pfam" id="PF12833">
    <property type="entry name" value="HTH_18"/>
    <property type="match status" value="1"/>
</dbReference>
<dbReference type="PANTHER" id="PTHR43280">
    <property type="entry name" value="ARAC-FAMILY TRANSCRIPTIONAL REGULATOR"/>
    <property type="match status" value="1"/>
</dbReference>
<name>A0A1H0GA54_9BACI</name>
<dbReference type="AlphaFoldDB" id="A0A1H0GA54"/>
<dbReference type="SMART" id="SM00342">
    <property type="entry name" value="HTH_ARAC"/>
    <property type="match status" value="1"/>
</dbReference>
<dbReference type="Gene3D" id="3.40.50.2300">
    <property type="match status" value="1"/>
</dbReference>
<dbReference type="InterPro" id="IPR018062">
    <property type="entry name" value="HTH_AraC-typ_CS"/>
</dbReference>
<dbReference type="Pfam" id="PF00072">
    <property type="entry name" value="Response_reg"/>
    <property type="match status" value="1"/>
</dbReference>
<dbReference type="OrthoDB" id="342399at2"/>
<keyword evidence="4" id="KW-0597">Phosphoprotein</keyword>
<proteinExistence type="predicted"/>
<protein>
    <submittedName>
        <fullName evidence="7">Two-component system, response regulator YesN</fullName>
    </submittedName>
</protein>
<evidence type="ECO:0000256" key="2">
    <source>
        <dbReference type="ARBA" id="ARBA00023125"/>
    </source>
</evidence>
<dbReference type="InterPro" id="IPR018060">
    <property type="entry name" value="HTH_AraC"/>
</dbReference>
<dbReference type="PROSITE" id="PS50110">
    <property type="entry name" value="RESPONSE_REGULATORY"/>
    <property type="match status" value="1"/>
</dbReference>
<gene>
    <name evidence="7" type="ORF">SAMN04488053_10633</name>
</gene>
<keyword evidence="8" id="KW-1185">Reference proteome</keyword>
<feature type="domain" description="Response regulatory" evidence="6">
    <location>
        <begin position="2"/>
        <end position="118"/>
    </location>
</feature>
<dbReference type="SUPFAM" id="SSF52172">
    <property type="entry name" value="CheY-like"/>
    <property type="match status" value="1"/>
</dbReference>
<evidence type="ECO:0000256" key="4">
    <source>
        <dbReference type="PROSITE-ProRule" id="PRU00169"/>
    </source>
</evidence>
<dbReference type="InterPro" id="IPR001789">
    <property type="entry name" value="Sig_transdc_resp-reg_receiver"/>
</dbReference>
<dbReference type="GO" id="GO:0003700">
    <property type="term" value="F:DNA-binding transcription factor activity"/>
    <property type="evidence" value="ECO:0007669"/>
    <property type="project" value="InterPro"/>
</dbReference>
<dbReference type="InterPro" id="IPR020449">
    <property type="entry name" value="Tscrpt_reg_AraC-type_HTH"/>
</dbReference>
<dbReference type="Proteomes" id="UP000198778">
    <property type="component" value="Unassembled WGS sequence"/>
</dbReference>
<reference evidence="8" key="1">
    <citation type="submission" date="2016-10" db="EMBL/GenBank/DDBJ databases">
        <authorList>
            <person name="Varghese N."/>
            <person name="Submissions S."/>
        </authorList>
    </citation>
    <scope>NUCLEOTIDE SEQUENCE [LARGE SCALE GENOMIC DNA]</scope>
    <source>
        <strain evidence="8">CGMCC 1.10369</strain>
    </source>
</reference>
<dbReference type="RefSeq" id="WP_090842945.1">
    <property type="nucleotide sequence ID" value="NZ_FNIL01000006.1"/>
</dbReference>
<evidence type="ECO:0000256" key="1">
    <source>
        <dbReference type="ARBA" id="ARBA00023015"/>
    </source>
</evidence>
<dbReference type="PROSITE" id="PS00041">
    <property type="entry name" value="HTH_ARAC_FAMILY_1"/>
    <property type="match status" value="1"/>
</dbReference>
<dbReference type="PRINTS" id="PR00032">
    <property type="entry name" value="HTHARAC"/>
</dbReference>
<evidence type="ECO:0000256" key="3">
    <source>
        <dbReference type="ARBA" id="ARBA00023163"/>
    </source>
</evidence>
<keyword evidence="2" id="KW-0238">DNA-binding</keyword>
<feature type="domain" description="HTH araC/xylS-type" evidence="5">
    <location>
        <begin position="434"/>
        <end position="532"/>
    </location>
</feature>
<dbReference type="GO" id="GO:0043565">
    <property type="term" value="F:sequence-specific DNA binding"/>
    <property type="evidence" value="ECO:0007669"/>
    <property type="project" value="InterPro"/>
</dbReference>
<evidence type="ECO:0000259" key="6">
    <source>
        <dbReference type="PROSITE" id="PS50110"/>
    </source>
</evidence>
<organism evidence="7 8">
    <name type="scientific">Alkalicoccus daliensis</name>
    <dbReference type="NCBI Taxonomy" id="745820"/>
    <lineage>
        <taxon>Bacteria</taxon>
        <taxon>Bacillati</taxon>
        <taxon>Bacillota</taxon>
        <taxon>Bacilli</taxon>
        <taxon>Bacillales</taxon>
        <taxon>Bacillaceae</taxon>
        <taxon>Alkalicoccus</taxon>
    </lineage>
</organism>